<dbReference type="InterPro" id="IPR003509">
    <property type="entry name" value="UPF0102_YraN-like"/>
</dbReference>
<dbReference type="GO" id="GO:0003676">
    <property type="term" value="F:nucleic acid binding"/>
    <property type="evidence" value="ECO:0007669"/>
    <property type="project" value="InterPro"/>
</dbReference>
<evidence type="ECO:0000313" key="3">
    <source>
        <dbReference type="EMBL" id="OJH35611.1"/>
    </source>
</evidence>
<dbReference type="PANTHER" id="PTHR34039">
    <property type="entry name" value="UPF0102 PROTEIN YRAN"/>
    <property type="match status" value="1"/>
</dbReference>
<dbReference type="Pfam" id="PF02021">
    <property type="entry name" value="UPF0102"/>
    <property type="match status" value="1"/>
</dbReference>
<dbReference type="OrthoDB" id="9794876at2"/>
<reference evidence="4" key="1">
    <citation type="submission" date="2016-11" db="EMBL/GenBank/DDBJ databases">
        <authorList>
            <person name="Shukria A."/>
            <person name="Stevens D.C."/>
        </authorList>
    </citation>
    <scope>NUCLEOTIDE SEQUENCE [LARGE SCALE GENOMIC DNA]</scope>
    <source>
        <strain evidence="4">Cbfe23</strain>
    </source>
</reference>
<comment type="caution">
    <text evidence="3">The sequence shown here is derived from an EMBL/GenBank/DDBJ whole genome shotgun (WGS) entry which is preliminary data.</text>
</comment>
<proteinExistence type="inferred from homology"/>
<gene>
    <name evidence="3" type="ORF">BON30_36675</name>
</gene>
<organism evidence="3 4">
    <name type="scientific">Cystobacter ferrugineus</name>
    <dbReference type="NCBI Taxonomy" id="83449"/>
    <lineage>
        <taxon>Bacteria</taxon>
        <taxon>Pseudomonadati</taxon>
        <taxon>Myxococcota</taxon>
        <taxon>Myxococcia</taxon>
        <taxon>Myxococcales</taxon>
        <taxon>Cystobacterineae</taxon>
        <taxon>Archangiaceae</taxon>
        <taxon>Cystobacter</taxon>
    </lineage>
</organism>
<dbReference type="Proteomes" id="UP000182229">
    <property type="component" value="Unassembled WGS sequence"/>
</dbReference>
<dbReference type="NCBIfam" id="TIGR00252">
    <property type="entry name" value="YraN family protein"/>
    <property type="match status" value="1"/>
</dbReference>
<reference evidence="3 4" key="2">
    <citation type="submission" date="2016-12" db="EMBL/GenBank/DDBJ databases">
        <title>Draft Genome Sequence of Cystobacter ferrugineus Strain Cbfe23.</title>
        <authorList>
            <person name="Akbar S."/>
            <person name="Dowd S.E."/>
            <person name="Stevens D.C."/>
        </authorList>
    </citation>
    <scope>NUCLEOTIDE SEQUENCE [LARGE SCALE GENOMIC DNA]</scope>
    <source>
        <strain evidence="3 4">Cbfe23</strain>
    </source>
</reference>
<dbReference type="Gene3D" id="3.40.1350.10">
    <property type="match status" value="1"/>
</dbReference>
<dbReference type="SUPFAM" id="SSF52980">
    <property type="entry name" value="Restriction endonuclease-like"/>
    <property type="match status" value="1"/>
</dbReference>
<dbReference type="STRING" id="83449.BON30_36675"/>
<dbReference type="RefSeq" id="WP_002625295.1">
    <property type="nucleotide sequence ID" value="NZ_MPIN01000013.1"/>
</dbReference>
<evidence type="ECO:0000313" key="4">
    <source>
        <dbReference type="Proteomes" id="UP000182229"/>
    </source>
</evidence>
<dbReference type="NCBIfam" id="NF009150">
    <property type="entry name" value="PRK12497.1-3"/>
    <property type="match status" value="1"/>
</dbReference>
<name>A0A1L9B035_9BACT</name>
<keyword evidence="4" id="KW-1185">Reference proteome</keyword>
<dbReference type="AlphaFoldDB" id="A0A1L9B035"/>
<evidence type="ECO:0000256" key="1">
    <source>
        <dbReference type="ARBA" id="ARBA00006738"/>
    </source>
</evidence>
<dbReference type="InterPro" id="IPR011856">
    <property type="entry name" value="tRNA_endonuc-like_dom_sf"/>
</dbReference>
<dbReference type="HAMAP" id="MF_00048">
    <property type="entry name" value="UPF0102"/>
    <property type="match status" value="1"/>
</dbReference>
<protein>
    <recommendedName>
        <fullName evidence="2">UPF0102 protein BON30_36675</fullName>
    </recommendedName>
</protein>
<dbReference type="PANTHER" id="PTHR34039:SF1">
    <property type="entry name" value="UPF0102 PROTEIN YRAN"/>
    <property type="match status" value="1"/>
</dbReference>
<evidence type="ECO:0000256" key="2">
    <source>
        <dbReference type="HAMAP-Rule" id="MF_00048"/>
    </source>
</evidence>
<dbReference type="InterPro" id="IPR011335">
    <property type="entry name" value="Restrct_endonuc-II-like"/>
</dbReference>
<dbReference type="CDD" id="cd20736">
    <property type="entry name" value="PoNe_Nuclease"/>
    <property type="match status" value="1"/>
</dbReference>
<accession>A0A1L9B035</accession>
<dbReference type="EMBL" id="MPIN01000013">
    <property type="protein sequence ID" value="OJH35611.1"/>
    <property type="molecule type" value="Genomic_DNA"/>
</dbReference>
<sequence>MERDGTRGERKQYGDEGEETAVRFLETQGYRVRARNYACRHGELDVVAERGDTVCFVEVRMRSTAVWGDPSHTVSFAKQRRVVKAAMHYLMAHGVRDRELRFDVISVVGRGERATVEHLPGAFDAGM</sequence>
<dbReference type="NCBIfam" id="NF009154">
    <property type="entry name" value="PRK12497.3-3"/>
    <property type="match status" value="1"/>
</dbReference>
<comment type="similarity">
    <text evidence="1 2">Belongs to the UPF0102 family.</text>
</comment>